<dbReference type="EMBL" id="JAQQAF010000001">
    <property type="protein sequence ID" value="KAJ8512652.1"/>
    <property type="molecule type" value="Genomic_DNA"/>
</dbReference>
<keyword evidence="2" id="KW-1185">Reference proteome</keyword>
<protein>
    <submittedName>
        <fullName evidence="1">Uncharacterized protein</fullName>
    </submittedName>
</protein>
<comment type="caution">
    <text evidence="1">The sequence shown here is derived from an EMBL/GenBank/DDBJ whole genome shotgun (WGS) entry which is preliminary data.</text>
</comment>
<gene>
    <name evidence="1" type="ORF">OPV22_003086</name>
</gene>
<sequence>MMIAFIRARLLWHRVGGNQESRPLPNLPLRSGGTRRWIPAGVRVEFNNCWLQSRKHSALSMRLGMLKWQG</sequence>
<reference evidence="1 2" key="1">
    <citation type="submission" date="2022-12" db="EMBL/GenBank/DDBJ databases">
        <title>Chromosome-scale assembly of the Ensete ventricosum genome.</title>
        <authorList>
            <person name="Dussert Y."/>
            <person name="Stocks J."/>
            <person name="Wendawek A."/>
            <person name="Woldeyes F."/>
            <person name="Nichols R.A."/>
            <person name="Borrell J.S."/>
        </authorList>
    </citation>
    <scope>NUCLEOTIDE SEQUENCE [LARGE SCALE GENOMIC DNA]</scope>
    <source>
        <strain evidence="2">cv. Maze</strain>
        <tissue evidence="1">Seeds</tissue>
    </source>
</reference>
<evidence type="ECO:0000313" key="2">
    <source>
        <dbReference type="Proteomes" id="UP001222027"/>
    </source>
</evidence>
<accession>A0AAV8RZK1</accession>
<evidence type="ECO:0000313" key="1">
    <source>
        <dbReference type="EMBL" id="KAJ8512652.1"/>
    </source>
</evidence>
<dbReference type="Proteomes" id="UP001222027">
    <property type="component" value="Unassembled WGS sequence"/>
</dbReference>
<organism evidence="1 2">
    <name type="scientific">Ensete ventricosum</name>
    <name type="common">Abyssinian banana</name>
    <name type="synonym">Musa ensete</name>
    <dbReference type="NCBI Taxonomy" id="4639"/>
    <lineage>
        <taxon>Eukaryota</taxon>
        <taxon>Viridiplantae</taxon>
        <taxon>Streptophyta</taxon>
        <taxon>Embryophyta</taxon>
        <taxon>Tracheophyta</taxon>
        <taxon>Spermatophyta</taxon>
        <taxon>Magnoliopsida</taxon>
        <taxon>Liliopsida</taxon>
        <taxon>Zingiberales</taxon>
        <taxon>Musaceae</taxon>
        <taxon>Ensete</taxon>
    </lineage>
</organism>
<dbReference type="AlphaFoldDB" id="A0AAV8RZK1"/>
<proteinExistence type="predicted"/>
<name>A0AAV8RZK1_ENSVE</name>